<dbReference type="Proteomes" id="UP001642464">
    <property type="component" value="Unassembled WGS sequence"/>
</dbReference>
<feature type="compositionally biased region" description="Acidic residues" evidence="3">
    <location>
        <begin position="1003"/>
        <end position="1016"/>
    </location>
</feature>
<feature type="region of interest" description="Disordered" evidence="3">
    <location>
        <begin position="998"/>
        <end position="1022"/>
    </location>
</feature>
<dbReference type="SUPFAM" id="SSF52540">
    <property type="entry name" value="P-loop containing nucleoside triphosphate hydrolases"/>
    <property type="match status" value="1"/>
</dbReference>
<keyword evidence="1" id="KW-0547">Nucleotide-binding</keyword>
<dbReference type="PANTHER" id="PTHR10903">
    <property type="entry name" value="GTPASE, IMAP FAMILY MEMBER-RELATED"/>
    <property type="match status" value="1"/>
</dbReference>
<dbReference type="InterPro" id="IPR027417">
    <property type="entry name" value="P-loop_NTPase"/>
</dbReference>
<evidence type="ECO:0000259" key="4">
    <source>
        <dbReference type="Pfam" id="PF04548"/>
    </source>
</evidence>
<dbReference type="Gene3D" id="3.40.50.300">
    <property type="entry name" value="P-loop containing nucleotide triphosphate hydrolases"/>
    <property type="match status" value="1"/>
</dbReference>
<comment type="caution">
    <text evidence="5">The sequence shown here is derived from an EMBL/GenBank/DDBJ whole genome shotgun (WGS) entry which is preliminary data.</text>
</comment>
<dbReference type="EMBL" id="CAXAMM010040372">
    <property type="protein sequence ID" value="CAK9092774.1"/>
    <property type="molecule type" value="Genomic_DNA"/>
</dbReference>
<gene>
    <name evidence="5" type="ORF">SCF082_LOCUS43656</name>
</gene>
<feature type="domain" description="AIG1-type G" evidence="4">
    <location>
        <begin position="148"/>
        <end position="278"/>
    </location>
</feature>
<dbReference type="InterPro" id="IPR045058">
    <property type="entry name" value="GIMA/IAN/Toc"/>
</dbReference>
<dbReference type="InterPro" id="IPR006703">
    <property type="entry name" value="G_AIG1"/>
</dbReference>
<evidence type="ECO:0000313" key="6">
    <source>
        <dbReference type="Proteomes" id="UP001642464"/>
    </source>
</evidence>
<sequence length="1022" mass="115074">MNARNGVREHQVRVVNLGEKYKSRRLSLLPESMFGKKDKEEFDSLLRVDETGLLLVVFGRSPLKKMADAINRRSLKPKKLAKIEEIVDFGLDPKSEDQREGKWWVRVKREEDDKERKYEFQSRSVFQAVGWLQSFRKLRGEREIPVVAVLGETGVGKSLLASRLAGLKEENSVFRVDKTLKSVTSTTDMYLTHWLGQEGGGEVVIVDTPGLSDSQGRDDANVADMLTKLGDLGGVHTFVVLFNSQDPRLRGPLEQMLSVFERKFREGFWEHSMIVFTRWYNDPISRQRRPKSEEEMEHEWNAELQERFPAIGKMRRTDKSLPCFFVDNAPLDAETEESNNNELRRFSVTARQNEEFDCRHTIPDQGSVDALFKKVNIPPEAQELAEFLRVRSLLDRLQGLVLAGVTTLNDFTQIRDHHLSRHFGWTDEELDRLHQIHDRSTPNAPNFVVINEFQALGIPTEGLEASGLGASELLALSNEDVMRELNIKFNDLLKFFRWRARILQDQPVQLSTINPGSVVVRDPSTWKWDVKGEVPDDWNGPGVVLNYRDMNGTVHGTSKAPRGWKGNPKAFDAPQPNGWARVYWVASGISNVYRVGAENREDLRYTDPADHGLENIKPENPVASDFPVPDFAKLSPQHLRCTFGFSKGLVPHPHWARFDTRPEVCQRVGGQKHGDVVLVEGHRCTCIGASITREGNVGLYFALENKPGSGLLDGDLSFTVVGSERVSQIPFSDMDCSVDKPHTNADLAAIIADYKDDFDFAIGRQFKVPGKFDRRDVQLARMGYGLKHGDEISYNAGQQGHVRFTVVGVSMHESEIPRLWLYKENAPGATCWVGMQEDYPGMFTMLGNRGQLSPIVVPPNTFSPPSDSELRAMRLRPTFEFPVGVSGQGNMSFDIRPEICGRLCGMSPGTVVSLQTDEGEVVFTIIGVLQNPENGIPTVWLHQEGHRGATIIPQLIELLPSFQVADERRDLEELREEVARMPSGLDLLFRLLGASSAAAVSDDPSDDPPPEEDEFEAFLHGR</sequence>
<organism evidence="5 6">
    <name type="scientific">Durusdinium trenchii</name>
    <dbReference type="NCBI Taxonomy" id="1381693"/>
    <lineage>
        <taxon>Eukaryota</taxon>
        <taxon>Sar</taxon>
        <taxon>Alveolata</taxon>
        <taxon>Dinophyceae</taxon>
        <taxon>Suessiales</taxon>
        <taxon>Symbiodiniaceae</taxon>
        <taxon>Durusdinium</taxon>
    </lineage>
</organism>
<reference evidence="5 6" key="1">
    <citation type="submission" date="2024-02" db="EMBL/GenBank/DDBJ databases">
        <authorList>
            <person name="Chen Y."/>
            <person name="Shah S."/>
            <person name="Dougan E. K."/>
            <person name="Thang M."/>
            <person name="Chan C."/>
        </authorList>
    </citation>
    <scope>NUCLEOTIDE SEQUENCE [LARGE SCALE GENOMIC DNA]</scope>
</reference>
<dbReference type="Pfam" id="PF04548">
    <property type="entry name" value="AIG1"/>
    <property type="match status" value="1"/>
</dbReference>
<protein>
    <submittedName>
        <fullName evidence="5">AIG1 family protein</fullName>
    </submittedName>
</protein>
<evidence type="ECO:0000256" key="1">
    <source>
        <dbReference type="ARBA" id="ARBA00022741"/>
    </source>
</evidence>
<evidence type="ECO:0000256" key="2">
    <source>
        <dbReference type="ARBA" id="ARBA00023134"/>
    </source>
</evidence>
<evidence type="ECO:0000313" key="5">
    <source>
        <dbReference type="EMBL" id="CAK9092774.1"/>
    </source>
</evidence>
<keyword evidence="6" id="KW-1185">Reference proteome</keyword>
<evidence type="ECO:0000256" key="3">
    <source>
        <dbReference type="SAM" id="MobiDB-lite"/>
    </source>
</evidence>
<name>A0ABP0QWU5_9DINO</name>
<dbReference type="Gene3D" id="2.30.30.40">
    <property type="entry name" value="SH3 Domains"/>
    <property type="match status" value="1"/>
</dbReference>
<proteinExistence type="predicted"/>
<keyword evidence="2" id="KW-0342">GTP-binding</keyword>
<accession>A0ABP0QWU5</accession>
<dbReference type="PANTHER" id="PTHR10903:SF184">
    <property type="entry name" value="GTP-BINDING PROTEIN A"/>
    <property type="match status" value="1"/>
</dbReference>